<accession>A0A1T5J005</accession>
<proteinExistence type="predicted"/>
<evidence type="ECO:0000313" key="1">
    <source>
        <dbReference type="EMBL" id="SKC44779.1"/>
    </source>
</evidence>
<sequence length="171" mass="20121">MLDPNTILQKAKTSSFYRTILNWSLNRMIPFNKPHDFRILEIGDYHLKTVIPYKRKNFNHIRGLHACALATISEFTTGFLLVSKLDSKKYRLIMQRLEMDYHYQGKMDATATFSISEEWLRQNIYEPLQSQEAVVIICEIKIHDAKGNHLTTGKVYWQIKDWQKVKTKLSA</sequence>
<name>A0A1T5J005_9BACT</name>
<gene>
    <name evidence="1" type="ORF">SAMN05660236_0599</name>
</gene>
<dbReference type="AlphaFoldDB" id="A0A1T5J005"/>
<evidence type="ECO:0008006" key="3">
    <source>
        <dbReference type="Google" id="ProtNLM"/>
    </source>
</evidence>
<keyword evidence="2" id="KW-1185">Reference proteome</keyword>
<dbReference type="InterPro" id="IPR029069">
    <property type="entry name" value="HotDog_dom_sf"/>
</dbReference>
<dbReference type="InterPro" id="IPR027961">
    <property type="entry name" value="DUF4442"/>
</dbReference>
<dbReference type="Proteomes" id="UP000190961">
    <property type="component" value="Unassembled WGS sequence"/>
</dbReference>
<dbReference type="Pfam" id="PF14539">
    <property type="entry name" value="DUF4442"/>
    <property type="match status" value="1"/>
</dbReference>
<dbReference type="Gene3D" id="3.10.129.10">
    <property type="entry name" value="Hotdog Thioesterase"/>
    <property type="match status" value="1"/>
</dbReference>
<dbReference type="EMBL" id="FUZU01000001">
    <property type="protein sequence ID" value="SKC44779.1"/>
    <property type="molecule type" value="Genomic_DNA"/>
</dbReference>
<dbReference type="SUPFAM" id="SSF54637">
    <property type="entry name" value="Thioesterase/thiol ester dehydrase-isomerase"/>
    <property type="match status" value="1"/>
</dbReference>
<evidence type="ECO:0000313" key="2">
    <source>
        <dbReference type="Proteomes" id="UP000190961"/>
    </source>
</evidence>
<dbReference type="OrthoDB" id="793353at2"/>
<dbReference type="RefSeq" id="WP_079685210.1">
    <property type="nucleotide sequence ID" value="NZ_FUZU01000001.1"/>
</dbReference>
<organism evidence="1 2">
    <name type="scientific">Ohtaekwangia koreensis</name>
    <dbReference type="NCBI Taxonomy" id="688867"/>
    <lineage>
        <taxon>Bacteria</taxon>
        <taxon>Pseudomonadati</taxon>
        <taxon>Bacteroidota</taxon>
        <taxon>Cytophagia</taxon>
        <taxon>Cytophagales</taxon>
        <taxon>Fulvivirgaceae</taxon>
        <taxon>Ohtaekwangia</taxon>
    </lineage>
</organism>
<reference evidence="1 2" key="1">
    <citation type="submission" date="2017-02" db="EMBL/GenBank/DDBJ databases">
        <authorList>
            <person name="Peterson S.W."/>
        </authorList>
    </citation>
    <scope>NUCLEOTIDE SEQUENCE [LARGE SCALE GENOMIC DNA]</scope>
    <source>
        <strain evidence="1 2">DSM 25262</strain>
    </source>
</reference>
<protein>
    <recommendedName>
        <fullName evidence="3">Acyl-coenzyme A thioesterase PaaI, contains HGG motif</fullName>
    </recommendedName>
</protein>
<dbReference type="STRING" id="688867.SAMN05660236_0599"/>